<keyword evidence="1" id="KW-0472">Membrane</keyword>
<keyword evidence="1" id="KW-1133">Transmembrane helix</keyword>
<evidence type="ECO:0000256" key="1">
    <source>
        <dbReference type="SAM" id="Phobius"/>
    </source>
</evidence>
<sequence length="93" mass="10975">MVRSYGQYPEAKKQRWLQLSVCFLLFIRFVGTPWFFQKHLTKRAVNGVHLVVGPSYRRVFALQMPALASFLEFFFFFISFFSSCQLGFFLTPC</sequence>
<evidence type="ECO:0000313" key="2">
    <source>
        <dbReference type="EMBL" id="PKX93750.1"/>
    </source>
</evidence>
<keyword evidence="1" id="KW-0812">Transmembrane</keyword>
<reference evidence="3" key="1">
    <citation type="journal article" date="2018" name="Proc. Natl. Acad. Sci. U.S.A.">
        <title>Linking secondary metabolites to gene clusters through genome sequencing of six diverse Aspergillus species.</title>
        <authorList>
            <person name="Kaerboelling I."/>
            <person name="Vesth T.C."/>
            <person name="Frisvad J.C."/>
            <person name="Nybo J.L."/>
            <person name="Theobald S."/>
            <person name="Kuo A."/>
            <person name="Bowyer P."/>
            <person name="Matsuda Y."/>
            <person name="Mondo S."/>
            <person name="Lyhne E.K."/>
            <person name="Kogle M.E."/>
            <person name="Clum A."/>
            <person name="Lipzen A."/>
            <person name="Salamov A."/>
            <person name="Ngan C.Y."/>
            <person name="Daum C."/>
            <person name="Chiniquy J."/>
            <person name="Barry K."/>
            <person name="LaButti K."/>
            <person name="Haridas S."/>
            <person name="Simmons B.A."/>
            <person name="Magnuson J.K."/>
            <person name="Mortensen U.H."/>
            <person name="Larsen T.O."/>
            <person name="Grigoriev I.V."/>
            <person name="Baker S.E."/>
            <person name="Andersen M.R."/>
        </authorList>
    </citation>
    <scope>NUCLEOTIDE SEQUENCE [LARGE SCALE GENOMIC DNA]</scope>
    <source>
        <strain evidence="3">IBT 16806</strain>
    </source>
</reference>
<organism evidence="2 3">
    <name type="scientific">Aspergillus novofumigatus (strain IBT 16806)</name>
    <dbReference type="NCBI Taxonomy" id="1392255"/>
    <lineage>
        <taxon>Eukaryota</taxon>
        <taxon>Fungi</taxon>
        <taxon>Dikarya</taxon>
        <taxon>Ascomycota</taxon>
        <taxon>Pezizomycotina</taxon>
        <taxon>Eurotiomycetes</taxon>
        <taxon>Eurotiomycetidae</taxon>
        <taxon>Eurotiales</taxon>
        <taxon>Aspergillaceae</taxon>
        <taxon>Aspergillus</taxon>
        <taxon>Aspergillus subgen. Fumigati</taxon>
    </lineage>
</organism>
<keyword evidence="3" id="KW-1185">Reference proteome</keyword>
<feature type="transmembrane region" description="Helical" evidence="1">
    <location>
        <begin position="16"/>
        <end position="36"/>
    </location>
</feature>
<evidence type="ECO:0000313" key="3">
    <source>
        <dbReference type="Proteomes" id="UP000234474"/>
    </source>
</evidence>
<proteinExistence type="predicted"/>
<dbReference type="VEuPathDB" id="FungiDB:P174DRAFT_160328"/>
<comment type="caution">
    <text evidence="2">The sequence shown here is derived from an EMBL/GenBank/DDBJ whole genome shotgun (WGS) entry which is preliminary data.</text>
</comment>
<name>A0A2I1C810_ASPN1</name>
<dbReference type="GeneID" id="36528528"/>
<dbReference type="Proteomes" id="UP000234474">
    <property type="component" value="Unassembled WGS sequence"/>
</dbReference>
<feature type="transmembrane region" description="Helical" evidence="1">
    <location>
        <begin position="66"/>
        <end position="90"/>
    </location>
</feature>
<dbReference type="AlphaFoldDB" id="A0A2I1C810"/>
<dbReference type="EMBL" id="MSZS01000004">
    <property type="protein sequence ID" value="PKX93750.1"/>
    <property type="molecule type" value="Genomic_DNA"/>
</dbReference>
<dbReference type="RefSeq" id="XP_024682345.1">
    <property type="nucleotide sequence ID" value="XM_024821202.1"/>
</dbReference>
<gene>
    <name evidence="2" type="ORF">P174DRAFT_160328</name>
</gene>
<protein>
    <submittedName>
        <fullName evidence="2">Uncharacterized protein</fullName>
    </submittedName>
</protein>
<accession>A0A2I1C810</accession>